<evidence type="ECO:0000313" key="3">
    <source>
        <dbReference type="Proteomes" id="UP000509594"/>
    </source>
</evidence>
<protein>
    <submittedName>
        <fullName evidence="2">Uncharacterized protein</fullName>
    </submittedName>
</protein>
<dbReference type="RefSeq" id="WP_176964089.1">
    <property type="nucleotide sequence ID" value="NZ_CP058215.1"/>
</dbReference>
<evidence type="ECO:0000313" key="2">
    <source>
        <dbReference type="EMBL" id="QLC49026.1"/>
    </source>
</evidence>
<dbReference type="OrthoDB" id="125100at2157"/>
<keyword evidence="3" id="KW-1185">Reference proteome</keyword>
<reference evidence="2 3" key="1">
    <citation type="submission" date="2020-06" db="EMBL/GenBank/DDBJ databases">
        <title>Methanolobus halotolerans sp. nov., isolated from a saline lake Tus in Siberia.</title>
        <authorList>
            <person name="Shen Y."/>
            <person name="Chen S.-C."/>
            <person name="Lai M.-C."/>
            <person name="Huang H.-H."/>
            <person name="Chiu H.-H."/>
            <person name="Tang S.-L."/>
            <person name="Rogozin D.Y."/>
            <person name="Degermendzhy A.G."/>
        </authorList>
    </citation>
    <scope>NUCLEOTIDE SEQUENCE [LARGE SCALE GENOMIC DNA]</scope>
    <source>
        <strain evidence="2 3">DSM 21339</strain>
    </source>
</reference>
<proteinExistence type="predicted"/>
<name>A0A7D5HZL3_9EURY</name>
<organism evidence="2 3">
    <name type="scientific">Methanolobus zinderi</name>
    <dbReference type="NCBI Taxonomy" id="536044"/>
    <lineage>
        <taxon>Archaea</taxon>
        <taxon>Methanobacteriati</taxon>
        <taxon>Methanobacteriota</taxon>
        <taxon>Stenosarchaea group</taxon>
        <taxon>Methanomicrobia</taxon>
        <taxon>Methanosarcinales</taxon>
        <taxon>Methanosarcinaceae</taxon>
        <taxon>Methanolobus</taxon>
    </lineage>
</organism>
<keyword evidence="1" id="KW-0812">Transmembrane</keyword>
<dbReference type="KEGG" id="mzi:HWN40_01445"/>
<gene>
    <name evidence="2" type="ORF">HWN40_01445</name>
</gene>
<keyword evidence="1" id="KW-1133">Transmembrane helix</keyword>
<sequence>MKTEKKEYLVHKQLYDETVKRNKKITMVNLLVFGIGLTLKYLDRPEIGEHFIWLGFVILVYTFGSNMMAKREMLKHKSK</sequence>
<dbReference type="Proteomes" id="UP000509594">
    <property type="component" value="Chromosome"/>
</dbReference>
<keyword evidence="1" id="KW-0472">Membrane</keyword>
<feature type="transmembrane region" description="Helical" evidence="1">
    <location>
        <begin position="51"/>
        <end position="69"/>
    </location>
</feature>
<dbReference type="AlphaFoldDB" id="A0A7D5HZL3"/>
<dbReference type="GeneID" id="55820298"/>
<feature type="transmembrane region" description="Helical" evidence="1">
    <location>
        <begin position="21"/>
        <end position="39"/>
    </location>
</feature>
<dbReference type="EMBL" id="CP058215">
    <property type="protein sequence ID" value="QLC49026.1"/>
    <property type="molecule type" value="Genomic_DNA"/>
</dbReference>
<evidence type="ECO:0000256" key="1">
    <source>
        <dbReference type="SAM" id="Phobius"/>
    </source>
</evidence>
<accession>A0A7D5HZL3</accession>